<evidence type="ECO:0000313" key="11">
    <source>
        <dbReference type="Proteomes" id="UP000515165"/>
    </source>
</evidence>
<feature type="region of interest" description="Disordered" evidence="10">
    <location>
        <begin position="1"/>
        <end position="28"/>
    </location>
</feature>
<keyword evidence="5" id="KW-0498">Mitosis</keyword>
<dbReference type="Pfam" id="PF03980">
    <property type="entry name" value="Nnf1"/>
    <property type="match status" value="1"/>
</dbReference>
<evidence type="ECO:0000313" key="12">
    <source>
        <dbReference type="RefSeq" id="XP_035577956.1"/>
    </source>
</evidence>
<reference evidence="12" key="1">
    <citation type="submission" date="2025-08" db="UniProtKB">
        <authorList>
            <consortium name="RefSeq"/>
        </authorList>
    </citation>
    <scope>IDENTIFICATION</scope>
    <source>
        <tissue evidence="12">Blood</tissue>
    </source>
</reference>
<dbReference type="GO" id="GO:0051301">
    <property type="term" value="P:cell division"/>
    <property type="evidence" value="ECO:0007669"/>
    <property type="project" value="UniProtKB-KW"/>
</dbReference>
<keyword evidence="11" id="KW-1185">Reference proteome</keyword>
<dbReference type="InterPro" id="IPR007128">
    <property type="entry name" value="PMF1/Nnf1"/>
</dbReference>
<keyword evidence="3" id="KW-0158">Chromosome</keyword>
<name>A0A6P9EXS5_ZALCA</name>
<protein>
    <submittedName>
        <fullName evidence="12">Polyamine-modulated factor 1-like isoform X1</fullName>
    </submittedName>
</protein>
<evidence type="ECO:0000256" key="2">
    <source>
        <dbReference type="ARBA" id="ARBA00004629"/>
    </source>
</evidence>
<dbReference type="PANTHER" id="PTHR15459:SF3">
    <property type="entry name" value="POLYAMINE-MODULATED FACTOR 1"/>
    <property type="match status" value="1"/>
</dbReference>
<dbReference type="GO" id="GO:0000444">
    <property type="term" value="C:MIS12/MIND type complex"/>
    <property type="evidence" value="ECO:0007669"/>
    <property type="project" value="InterPro"/>
</dbReference>
<sequence>MDTRRFQPEGARCRGRPIGGPGGRGGRARQIWRSGFNMAAARSVNAESGREEKGPEGSCPESGPPGATIPRVKLLDTLVDTFLQKLVAAGSYQRFTDCYKHLYQLQPEMTQRIYDKLVTQLQTSVREEISEIKAEGNLEAVLSSLDKIVQEGKDRTEPAWRPSGIPEEDMRSALVPYFVQQRDALQRRVHRQEAENRQLAEAVLAGRGRVQELRRQGRARQQAWQVSVPGMVPGPRDRLLLLGLVLRGCGVLHVTDPQEL</sequence>
<accession>A0A6P9EXS5</accession>
<evidence type="ECO:0000256" key="1">
    <source>
        <dbReference type="ARBA" id="ARBA00004123"/>
    </source>
</evidence>
<dbReference type="RefSeq" id="XP_035577956.1">
    <property type="nucleotide sequence ID" value="XM_035722063.1"/>
</dbReference>
<comment type="subcellular location">
    <subcellularLocation>
        <location evidence="2">Chromosome</location>
        <location evidence="2">Centromere</location>
        <location evidence="2">Kinetochore</location>
    </subcellularLocation>
    <subcellularLocation>
        <location evidence="1">Nucleus</location>
    </subcellularLocation>
</comment>
<dbReference type="GO" id="GO:0007059">
    <property type="term" value="P:chromosome segregation"/>
    <property type="evidence" value="ECO:0007669"/>
    <property type="project" value="TreeGrafter"/>
</dbReference>
<keyword evidence="6" id="KW-0995">Kinetochore</keyword>
<keyword evidence="7" id="KW-0539">Nucleus</keyword>
<feature type="compositionally biased region" description="Low complexity" evidence="10">
    <location>
        <begin position="56"/>
        <end position="66"/>
    </location>
</feature>
<evidence type="ECO:0000256" key="4">
    <source>
        <dbReference type="ARBA" id="ARBA00022618"/>
    </source>
</evidence>
<dbReference type="GeneID" id="113932182"/>
<dbReference type="PANTHER" id="PTHR15459">
    <property type="entry name" value="POLYAMINE-MODULATED FACTOR 1"/>
    <property type="match status" value="1"/>
</dbReference>
<gene>
    <name evidence="12" type="primary">LOC113932182</name>
</gene>
<dbReference type="KEGG" id="zca:113932182"/>
<keyword evidence="4" id="KW-0132">Cell division</keyword>
<dbReference type="AlphaFoldDB" id="A0A6P9EXS5"/>
<evidence type="ECO:0000256" key="8">
    <source>
        <dbReference type="ARBA" id="ARBA00023306"/>
    </source>
</evidence>
<evidence type="ECO:0000256" key="9">
    <source>
        <dbReference type="ARBA" id="ARBA00023328"/>
    </source>
</evidence>
<keyword evidence="8" id="KW-0131">Cell cycle</keyword>
<dbReference type="Proteomes" id="UP000515165">
    <property type="component" value="Chromosome 10"/>
</dbReference>
<evidence type="ECO:0000256" key="5">
    <source>
        <dbReference type="ARBA" id="ARBA00022776"/>
    </source>
</evidence>
<proteinExistence type="predicted"/>
<dbReference type="GO" id="GO:0005634">
    <property type="term" value="C:nucleus"/>
    <property type="evidence" value="ECO:0007669"/>
    <property type="project" value="UniProtKB-SubCell"/>
</dbReference>
<dbReference type="OrthoDB" id="18453at2759"/>
<evidence type="ECO:0000256" key="7">
    <source>
        <dbReference type="ARBA" id="ARBA00023242"/>
    </source>
</evidence>
<evidence type="ECO:0000256" key="6">
    <source>
        <dbReference type="ARBA" id="ARBA00022838"/>
    </source>
</evidence>
<feature type="region of interest" description="Disordered" evidence="10">
    <location>
        <begin position="40"/>
        <end position="68"/>
    </location>
</feature>
<evidence type="ECO:0000256" key="10">
    <source>
        <dbReference type="SAM" id="MobiDB-lite"/>
    </source>
</evidence>
<keyword evidence="9" id="KW-0137">Centromere</keyword>
<evidence type="ECO:0000256" key="3">
    <source>
        <dbReference type="ARBA" id="ARBA00022454"/>
    </source>
</evidence>
<organism evidence="11 12">
    <name type="scientific">Zalophus californianus</name>
    <name type="common">California sealion</name>
    <dbReference type="NCBI Taxonomy" id="9704"/>
    <lineage>
        <taxon>Eukaryota</taxon>
        <taxon>Metazoa</taxon>
        <taxon>Chordata</taxon>
        <taxon>Craniata</taxon>
        <taxon>Vertebrata</taxon>
        <taxon>Euteleostomi</taxon>
        <taxon>Mammalia</taxon>
        <taxon>Eutheria</taxon>
        <taxon>Laurasiatheria</taxon>
        <taxon>Carnivora</taxon>
        <taxon>Caniformia</taxon>
        <taxon>Pinnipedia</taxon>
        <taxon>Otariidae</taxon>
        <taxon>Zalophus</taxon>
    </lineage>
</organism>